<organism evidence="2 5">
    <name type="scientific">Clostridium pasteurianum DSM 525 = ATCC 6013</name>
    <dbReference type="NCBI Taxonomy" id="1262449"/>
    <lineage>
        <taxon>Bacteria</taxon>
        <taxon>Bacillati</taxon>
        <taxon>Bacillota</taxon>
        <taxon>Clostridia</taxon>
        <taxon>Eubacteriales</taxon>
        <taxon>Clostridiaceae</taxon>
        <taxon>Clostridium</taxon>
    </lineage>
</organism>
<dbReference type="AlphaFoldDB" id="A0A0H3J069"/>
<evidence type="ECO:0000313" key="4">
    <source>
        <dbReference type="Proteomes" id="UP000028042"/>
    </source>
</evidence>
<dbReference type="EMBL" id="JPGY02000001">
    <property type="protein sequence ID" value="KRU12788.1"/>
    <property type="molecule type" value="Genomic_DNA"/>
</dbReference>
<reference evidence="3" key="2">
    <citation type="submission" date="2015-10" db="EMBL/GenBank/DDBJ databases">
        <title>Improved Draft Genome Sequence of Clostridium pasteurianum Strain ATCC 6013 (DSM 525) Using a Hybrid Next-Generation Sequencing Approach.</title>
        <authorList>
            <person name="Pyne M.E."/>
            <person name="Utturkar S.M."/>
            <person name="Brown S.D."/>
            <person name="Moo-Young M."/>
            <person name="Chung D.A."/>
            <person name="Chou P.C."/>
        </authorList>
    </citation>
    <scope>NUCLEOTIDE SEQUENCE</scope>
    <source>
        <strain evidence="3">ATCC 6013</strain>
    </source>
</reference>
<feature type="compositionally biased region" description="Polar residues" evidence="1">
    <location>
        <begin position="33"/>
        <end position="42"/>
    </location>
</feature>
<dbReference type="EMBL" id="CP009268">
    <property type="protein sequence ID" value="AJA51204.1"/>
    <property type="molecule type" value="Genomic_DNA"/>
</dbReference>
<evidence type="ECO:0000313" key="5">
    <source>
        <dbReference type="Proteomes" id="UP000030905"/>
    </source>
</evidence>
<dbReference type="KEGG" id="cpae:CPAST_c11160"/>
<name>A0A0H3J069_CLOPA</name>
<dbReference type="PATRIC" id="fig|1262449.7.peg.1131"/>
<reference evidence="3 4" key="3">
    <citation type="journal article" name="Genome Announc.">
        <title>Improved Draft Genome Sequence of Clostridium pasteurianum Strain ATCC 6013 (DSM 525) Using a Hybrid Next-Generation Sequencing Approach.</title>
        <authorList>
            <person name="Pyne M.E."/>
            <person name="Utturkar S."/>
            <person name="Brown S.D."/>
            <person name="Moo-Young M."/>
            <person name="Chung D.A."/>
            <person name="Chou C.P."/>
        </authorList>
    </citation>
    <scope>NUCLEOTIDE SEQUENCE [LARGE SCALE GENOMIC DNA]</scope>
    <source>
        <strain evidence="3 4">ATCC 6013</strain>
    </source>
</reference>
<protein>
    <submittedName>
        <fullName evidence="2">Uncharacterized protein</fullName>
    </submittedName>
</protein>
<gene>
    <name evidence="2" type="ORF">CLPA_c11160</name>
    <name evidence="3" type="ORF">CP6013_02036</name>
</gene>
<evidence type="ECO:0000256" key="1">
    <source>
        <dbReference type="SAM" id="MobiDB-lite"/>
    </source>
</evidence>
<proteinExistence type="predicted"/>
<accession>A0A0H3J069</accession>
<reference evidence="2 5" key="1">
    <citation type="journal article" date="2015" name="Genome Announc.">
        <title>Complete Genome Sequence of the Nitrogen-Fixing and Solvent-Producing Clostridium pasteurianum DSM 525.</title>
        <authorList>
            <person name="Poehlein A."/>
            <person name="Grosse-Honebrink A."/>
            <person name="Zhang Y."/>
            <person name="Minton N.P."/>
            <person name="Daniel R."/>
        </authorList>
    </citation>
    <scope>NUCLEOTIDE SEQUENCE [LARGE SCALE GENOMIC DNA]</scope>
    <source>
        <strain evidence="2">DSM 525</strain>
        <strain evidence="5">DSM 525 / ATCC 6013</strain>
    </source>
</reference>
<evidence type="ECO:0000313" key="3">
    <source>
        <dbReference type="EMBL" id="KRU12788.1"/>
    </source>
</evidence>
<evidence type="ECO:0000313" key="2">
    <source>
        <dbReference type="EMBL" id="AJA51204.1"/>
    </source>
</evidence>
<keyword evidence="5" id="KW-1185">Reference proteome</keyword>
<dbReference type="GeneID" id="93076346"/>
<sequence length="42" mass="4732">MNRNKKTKNVKQNKALNNITEKTMDTDAAKTAFHNSSPAKNK</sequence>
<feature type="region of interest" description="Disordered" evidence="1">
    <location>
        <begin position="1"/>
        <end position="42"/>
    </location>
</feature>
<feature type="compositionally biased region" description="Polar residues" evidence="1">
    <location>
        <begin position="12"/>
        <end position="21"/>
    </location>
</feature>
<dbReference type="KEGG" id="cpat:CLPA_c11160"/>
<dbReference type="Proteomes" id="UP000028042">
    <property type="component" value="Unassembled WGS sequence"/>
</dbReference>
<dbReference type="Proteomes" id="UP000030905">
    <property type="component" value="Chromosome"/>
</dbReference>
<dbReference type="RefSeq" id="WP_257786232.1">
    <property type="nucleotide sequence ID" value="NZ_ANZB01000005.1"/>
</dbReference>
<feature type="compositionally biased region" description="Basic residues" evidence="1">
    <location>
        <begin position="1"/>
        <end position="11"/>
    </location>
</feature>